<feature type="region of interest" description="Disordered" evidence="1">
    <location>
        <begin position="23"/>
        <end position="96"/>
    </location>
</feature>
<dbReference type="EnsemblPlants" id="Pp3c16_18020V3.1">
    <property type="protein sequence ID" value="Pp3c16_18020V3.1"/>
    <property type="gene ID" value="Pp3c16_18020"/>
</dbReference>
<sequence>MDARDIKRIGLATCEVLWNPKTHSQRLEAQRPSEVNKNSLAMPPGRPDRAEQTHVRTINQLPLAPNDKQSNSTPHTTAAASDNTEHHQHSIDVGTTSVQHDQTTLLLLPREADAVELSIIRIDLEINAARRRKTSYLFQTQALHGKPTNLHMVQRRACDSWNT</sequence>
<proteinExistence type="predicted"/>
<organism evidence="2 3">
    <name type="scientific">Physcomitrium patens</name>
    <name type="common">Spreading-leaved earth moss</name>
    <name type="synonym">Physcomitrella patens</name>
    <dbReference type="NCBI Taxonomy" id="3218"/>
    <lineage>
        <taxon>Eukaryota</taxon>
        <taxon>Viridiplantae</taxon>
        <taxon>Streptophyta</taxon>
        <taxon>Embryophyta</taxon>
        <taxon>Bryophyta</taxon>
        <taxon>Bryophytina</taxon>
        <taxon>Bryopsida</taxon>
        <taxon>Funariidae</taxon>
        <taxon>Funariales</taxon>
        <taxon>Funariaceae</taxon>
        <taxon>Physcomitrium</taxon>
    </lineage>
</organism>
<protein>
    <submittedName>
        <fullName evidence="2">Uncharacterized protein</fullName>
    </submittedName>
</protein>
<dbReference type="InParanoid" id="A0A7I4B790"/>
<reference evidence="2" key="3">
    <citation type="submission" date="2020-12" db="UniProtKB">
        <authorList>
            <consortium name="EnsemblPlants"/>
        </authorList>
    </citation>
    <scope>IDENTIFICATION</scope>
</reference>
<reference evidence="2 3" key="2">
    <citation type="journal article" date="2018" name="Plant J.">
        <title>The Physcomitrella patens chromosome-scale assembly reveals moss genome structure and evolution.</title>
        <authorList>
            <person name="Lang D."/>
            <person name="Ullrich K.K."/>
            <person name="Murat F."/>
            <person name="Fuchs J."/>
            <person name="Jenkins J."/>
            <person name="Haas F.B."/>
            <person name="Piednoel M."/>
            <person name="Gundlach H."/>
            <person name="Van Bel M."/>
            <person name="Meyberg R."/>
            <person name="Vives C."/>
            <person name="Morata J."/>
            <person name="Symeonidi A."/>
            <person name="Hiss M."/>
            <person name="Muchero W."/>
            <person name="Kamisugi Y."/>
            <person name="Saleh O."/>
            <person name="Blanc G."/>
            <person name="Decker E.L."/>
            <person name="van Gessel N."/>
            <person name="Grimwood J."/>
            <person name="Hayes R.D."/>
            <person name="Graham S.W."/>
            <person name="Gunter L.E."/>
            <person name="McDaniel S.F."/>
            <person name="Hoernstein S.N.W."/>
            <person name="Larsson A."/>
            <person name="Li F.W."/>
            <person name="Perroud P.F."/>
            <person name="Phillips J."/>
            <person name="Ranjan P."/>
            <person name="Rokshar D.S."/>
            <person name="Rothfels C.J."/>
            <person name="Schneider L."/>
            <person name="Shu S."/>
            <person name="Stevenson D.W."/>
            <person name="Thummler F."/>
            <person name="Tillich M."/>
            <person name="Villarreal Aguilar J.C."/>
            <person name="Widiez T."/>
            <person name="Wong G.K."/>
            <person name="Wymore A."/>
            <person name="Zhang Y."/>
            <person name="Zimmer A.D."/>
            <person name="Quatrano R.S."/>
            <person name="Mayer K.F.X."/>
            <person name="Goodstein D."/>
            <person name="Casacuberta J.M."/>
            <person name="Vandepoele K."/>
            <person name="Reski R."/>
            <person name="Cuming A.C."/>
            <person name="Tuskan G.A."/>
            <person name="Maumus F."/>
            <person name="Salse J."/>
            <person name="Schmutz J."/>
            <person name="Rensing S.A."/>
        </authorList>
    </citation>
    <scope>NUCLEOTIDE SEQUENCE [LARGE SCALE GENOMIC DNA]</scope>
    <source>
        <strain evidence="2 3">cv. Gransden 2004</strain>
    </source>
</reference>
<reference evidence="2 3" key="1">
    <citation type="journal article" date="2008" name="Science">
        <title>The Physcomitrella genome reveals evolutionary insights into the conquest of land by plants.</title>
        <authorList>
            <person name="Rensing S."/>
            <person name="Lang D."/>
            <person name="Zimmer A."/>
            <person name="Terry A."/>
            <person name="Salamov A."/>
            <person name="Shapiro H."/>
            <person name="Nishiyama T."/>
            <person name="Perroud P.-F."/>
            <person name="Lindquist E."/>
            <person name="Kamisugi Y."/>
            <person name="Tanahashi T."/>
            <person name="Sakakibara K."/>
            <person name="Fujita T."/>
            <person name="Oishi K."/>
            <person name="Shin-I T."/>
            <person name="Kuroki Y."/>
            <person name="Toyoda A."/>
            <person name="Suzuki Y."/>
            <person name="Hashimoto A."/>
            <person name="Yamaguchi K."/>
            <person name="Sugano A."/>
            <person name="Kohara Y."/>
            <person name="Fujiyama A."/>
            <person name="Anterola A."/>
            <person name="Aoki S."/>
            <person name="Ashton N."/>
            <person name="Barbazuk W.B."/>
            <person name="Barker E."/>
            <person name="Bennetzen J."/>
            <person name="Bezanilla M."/>
            <person name="Blankenship R."/>
            <person name="Cho S.H."/>
            <person name="Dutcher S."/>
            <person name="Estelle M."/>
            <person name="Fawcett J.A."/>
            <person name="Gundlach H."/>
            <person name="Hanada K."/>
            <person name="Heyl A."/>
            <person name="Hicks K.A."/>
            <person name="Hugh J."/>
            <person name="Lohr M."/>
            <person name="Mayer K."/>
            <person name="Melkozernov A."/>
            <person name="Murata T."/>
            <person name="Nelson D."/>
            <person name="Pils B."/>
            <person name="Prigge M."/>
            <person name="Reiss B."/>
            <person name="Renner T."/>
            <person name="Rombauts S."/>
            <person name="Rushton P."/>
            <person name="Sanderfoot A."/>
            <person name="Schween G."/>
            <person name="Shiu S.-H."/>
            <person name="Stueber K."/>
            <person name="Theodoulou F.L."/>
            <person name="Tu H."/>
            <person name="Van de Peer Y."/>
            <person name="Verrier P.J."/>
            <person name="Waters E."/>
            <person name="Wood A."/>
            <person name="Yang L."/>
            <person name="Cove D."/>
            <person name="Cuming A."/>
            <person name="Hasebe M."/>
            <person name="Lucas S."/>
            <person name="Mishler D.B."/>
            <person name="Reski R."/>
            <person name="Grigoriev I."/>
            <person name="Quatrano R.S."/>
            <person name="Boore J.L."/>
        </authorList>
    </citation>
    <scope>NUCLEOTIDE SEQUENCE [LARGE SCALE GENOMIC DNA]</scope>
    <source>
        <strain evidence="2 3">cv. Gransden 2004</strain>
    </source>
</reference>
<keyword evidence="3" id="KW-1185">Reference proteome</keyword>
<evidence type="ECO:0000256" key="1">
    <source>
        <dbReference type="SAM" id="MobiDB-lite"/>
    </source>
</evidence>
<dbReference type="Gramene" id="Pp3c16_18020V3.1">
    <property type="protein sequence ID" value="Pp3c16_18020V3.1"/>
    <property type="gene ID" value="Pp3c16_18020"/>
</dbReference>
<accession>A0A7I4B790</accession>
<feature type="compositionally biased region" description="Polar residues" evidence="1">
    <location>
        <begin position="67"/>
        <end position="82"/>
    </location>
</feature>
<dbReference type="AlphaFoldDB" id="A0A7I4B790"/>
<name>A0A7I4B790_PHYPA</name>
<evidence type="ECO:0000313" key="3">
    <source>
        <dbReference type="Proteomes" id="UP000006727"/>
    </source>
</evidence>
<evidence type="ECO:0000313" key="2">
    <source>
        <dbReference type="EnsemblPlants" id="Pp3c16_18020V3.1"/>
    </source>
</evidence>
<dbReference type="EMBL" id="ABEU02000016">
    <property type="status" value="NOT_ANNOTATED_CDS"/>
    <property type="molecule type" value="Genomic_DNA"/>
</dbReference>
<dbReference type="Proteomes" id="UP000006727">
    <property type="component" value="Chromosome 16"/>
</dbReference>